<keyword evidence="3" id="KW-1185">Reference proteome</keyword>
<reference evidence="2 3" key="1">
    <citation type="submission" date="2018-06" db="EMBL/GenBank/DDBJ databases">
        <title>Genome Sequence of the Brown Rot Fungal Pathogen Monilinia fructigena.</title>
        <authorList>
            <person name="Landi L."/>
            <person name="De Miccolis Angelini R.M."/>
            <person name="Pollastro S."/>
            <person name="Abate D."/>
            <person name="Faretra F."/>
            <person name="Romanazzi G."/>
        </authorList>
    </citation>
    <scope>NUCLEOTIDE SEQUENCE [LARGE SCALE GENOMIC DNA]</scope>
    <source>
        <strain evidence="2 3">Mfrg269</strain>
    </source>
</reference>
<sequence>MLEDAQAAKNGELDRAYTFPPPGIANTAYNPLYGAYGGSSVNERNSAHRGVQGYPQPLTAGPPGQRSSANNRHNSAYSEDTWTQDQVAAKQTHMLLPDL</sequence>
<feature type="compositionally biased region" description="Polar residues" evidence="1">
    <location>
        <begin position="65"/>
        <end position="84"/>
    </location>
</feature>
<gene>
    <name evidence="2" type="ORF">DID88_007508</name>
</gene>
<evidence type="ECO:0000313" key="2">
    <source>
        <dbReference type="EMBL" id="RAL66725.1"/>
    </source>
</evidence>
<organism evidence="2 3">
    <name type="scientific">Monilinia fructigena</name>
    <dbReference type="NCBI Taxonomy" id="38457"/>
    <lineage>
        <taxon>Eukaryota</taxon>
        <taxon>Fungi</taxon>
        <taxon>Dikarya</taxon>
        <taxon>Ascomycota</taxon>
        <taxon>Pezizomycotina</taxon>
        <taxon>Leotiomycetes</taxon>
        <taxon>Helotiales</taxon>
        <taxon>Sclerotiniaceae</taxon>
        <taxon>Monilinia</taxon>
    </lineage>
</organism>
<dbReference type="EMBL" id="QKRW01000005">
    <property type="protein sequence ID" value="RAL66725.1"/>
    <property type="molecule type" value="Genomic_DNA"/>
</dbReference>
<protein>
    <submittedName>
        <fullName evidence="2">Uncharacterized protein</fullName>
    </submittedName>
</protein>
<evidence type="ECO:0000313" key="3">
    <source>
        <dbReference type="Proteomes" id="UP000249056"/>
    </source>
</evidence>
<proteinExistence type="predicted"/>
<dbReference type="AlphaFoldDB" id="A0A395J2K1"/>
<name>A0A395J2K1_9HELO</name>
<evidence type="ECO:0000256" key="1">
    <source>
        <dbReference type="SAM" id="MobiDB-lite"/>
    </source>
</evidence>
<feature type="region of interest" description="Disordered" evidence="1">
    <location>
        <begin position="1"/>
        <end position="24"/>
    </location>
</feature>
<dbReference type="OrthoDB" id="10251048at2759"/>
<dbReference type="Proteomes" id="UP000249056">
    <property type="component" value="Unassembled WGS sequence"/>
</dbReference>
<accession>A0A395J2K1</accession>
<comment type="caution">
    <text evidence="2">The sequence shown here is derived from an EMBL/GenBank/DDBJ whole genome shotgun (WGS) entry which is preliminary data.</text>
</comment>
<feature type="region of interest" description="Disordered" evidence="1">
    <location>
        <begin position="39"/>
        <end position="84"/>
    </location>
</feature>